<evidence type="ECO:0000256" key="1">
    <source>
        <dbReference type="ARBA" id="ARBA00004651"/>
    </source>
</evidence>
<feature type="transmembrane region" description="Helical" evidence="6">
    <location>
        <begin position="463"/>
        <end position="480"/>
    </location>
</feature>
<gene>
    <name evidence="7" type="ORF">SAMN02799615_02016</name>
</gene>
<keyword evidence="4 6" id="KW-1133">Transmembrane helix</keyword>
<dbReference type="EMBL" id="FONH01000005">
    <property type="protein sequence ID" value="SFE94079.1"/>
    <property type="molecule type" value="Genomic_DNA"/>
</dbReference>
<keyword evidence="3 6" id="KW-0812">Transmembrane</keyword>
<dbReference type="STRING" id="500610.SAMN02799615_02016"/>
<feature type="transmembrane region" description="Helical" evidence="6">
    <location>
        <begin position="523"/>
        <end position="544"/>
    </location>
</feature>
<feature type="transmembrane region" description="Helical" evidence="6">
    <location>
        <begin position="103"/>
        <end position="122"/>
    </location>
</feature>
<name>A0A1I2EMR5_9GAMM</name>
<evidence type="ECO:0000256" key="2">
    <source>
        <dbReference type="ARBA" id="ARBA00022475"/>
    </source>
</evidence>
<feature type="transmembrane region" description="Helical" evidence="6">
    <location>
        <begin position="77"/>
        <end position="97"/>
    </location>
</feature>
<evidence type="ECO:0000256" key="6">
    <source>
        <dbReference type="SAM" id="Phobius"/>
    </source>
</evidence>
<protein>
    <submittedName>
        <fullName evidence="7">Uncharacterized membrane protein YccC</fullName>
    </submittedName>
</protein>
<dbReference type="Proteomes" id="UP000199477">
    <property type="component" value="Unassembled WGS sequence"/>
</dbReference>
<feature type="transmembrane region" description="Helical" evidence="6">
    <location>
        <begin position="382"/>
        <end position="404"/>
    </location>
</feature>
<feature type="transmembrane region" description="Helical" evidence="6">
    <location>
        <begin position="27"/>
        <end position="49"/>
    </location>
</feature>
<feature type="transmembrane region" description="Helical" evidence="6">
    <location>
        <begin position="439"/>
        <end position="457"/>
    </location>
</feature>
<reference evidence="8" key="1">
    <citation type="submission" date="2016-10" db="EMBL/GenBank/DDBJ databases">
        <authorList>
            <person name="Varghese N."/>
            <person name="Submissions S."/>
        </authorList>
    </citation>
    <scope>NUCLEOTIDE SEQUENCE [LARGE SCALE GENOMIC DNA]</scope>
    <source>
        <strain evidence="8">UNC178MFTsu3.1</strain>
    </source>
</reference>
<keyword evidence="2" id="KW-1003">Cell membrane</keyword>
<keyword evidence="8" id="KW-1185">Reference proteome</keyword>
<proteinExistence type="predicted"/>
<sequence>MSPADASTATAAPRWSWLPAFLAEERVSWVFVAKTVLAMYVTCWLAMLFQLEQPATAMITVAIVMHPQSGMVLAKSFYRALGTFAGSLFGLVLMSLFPQQRELFLLSLSLWVALCAGGATLYRNFAAYGFVLAGYTAAIVTLPAVSNPLNVFDSAVMRVSEVMLGIIVSGVVSDVILPERLRPLLRRSAREHFAHFIDFARGSTGGTIPRREMEKAHLRFVRAAVQLEDLRASVIFEDPEARARSSRMRLLNQRYMAASTSFQSAHHLINRLLRAGRSNVAAALIELYAPIGEALSPDPALQQDPAVLAPRLQACEEVLPPMAARLRAELPADAWLEFDTGAGLLRRFCSEMRDFTALEASLREGKLKGAVEIVHFRRGNDVLGAAVSVLRTFLTMSVLSAFWLGSGWTYGSSAMLLATIFSGLFAASAYPMMAVTNTLGGYVAGMVGGYLVTFYGLPGGDGFAMLIIATLPLLLLGPYLTTRNHTLPGVGAGYTLGYVYILALKNPMVYDPTRFLNDAIAQVVGMAMTAVFFIFVPAVTGSLWQRRRQLVQLRHQVVLAANAPLPGLLYSFESVNRDIVQQVVTYTRPDTDESRSLLAWALSVHECGRAVIELRQDIARSGMPLSVVAPVQDAVHALGALYAQPGAGRWRDADQRVAHAIAITHAHLAQSPSTCQAALTHLYLLRSALRDDESAMAPYIQASRAAESPHAA</sequence>
<dbReference type="AlphaFoldDB" id="A0A1I2EMR5"/>
<dbReference type="GO" id="GO:0005886">
    <property type="term" value="C:plasma membrane"/>
    <property type="evidence" value="ECO:0007669"/>
    <property type="project" value="UniProtKB-SubCell"/>
</dbReference>
<evidence type="ECO:0000313" key="8">
    <source>
        <dbReference type="Proteomes" id="UP000199477"/>
    </source>
</evidence>
<evidence type="ECO:0000256" key="3">
    <source>
        <dbReference type="ARBA" id="ARBA00022692"/>
    </source>
</evidence>
<evidence type="ECO:0000256" key="5">
    <source>
        <dbReference type="ARBA" id="ARBA00023136"/>
    </source>
</evidence>
<comment type="subcellular location">
    <subcellularLocation>
        <location evidence="1">Cell membrane</location>
        <topology evidence="1">Multi-pass membrane protein</topology>
    </subcellularLocation>
</comment>
<dbReference type="InterPro" id="IPR006726">
    <property type="entry name" value="PHBA_efflux_AaeB/fusaric-R"/>
</dbReference>
<feature type="transmembrane region" description="Helical" evidence="6">
    <location>
        <begin position="155"/>
        <end position="177"/>
    </location>
</feature>
<dbReference type="PANTHER" id="PTHR30509">
    <property type="entry name" value="P-HYDROXYBENZOIC ACID EFFLUX PUMP SUBUNIT-RELATED"/>
    <property type="match status" value="1"/>
</dbReference>
<feature type="transmembrane region" description="Helical" evidence="6">
    <location>
        <begin position="129"/>
        <end position="149"/>
    </location>
</feature>
<dbReference type="Pfam" id="PF04632">
    <property type="entry name" value="FUSC"/>
    <property type="match status" value="1"/>
</dbReference>
<feature type="transmembrane region" description="Helical" evidence="6">
    <location>
        <begin position="410"/>
        <end position="427"/>
    </location>
</feature>
<evidence type="ECO:0000256" key="4">
    <source>
        <dbReference type="ARBA" id="ARBA00022989"/>
    </source>
</evidence>
<evidence type="ECO:0000313" key="7">
    <source>
        <dbReference type="EMBL" id="SFE94079.1"/>
    </source>
</evidence>
<feature type="transmembrane region" description="Helical" evidence="6">
    <location>
        <begin position="487"/>
        <end position="503"/>
    </location>
</feature>
<dbReference type="PANTHER" id="PTHR30509:SF40">
    <property type="entry name" value="BLR3852 PROTEIN"/>
    <property type="match status" value="1"/>
</dbReference>
<keyword evidence="5 6" id="KW-0472">Membrane</keyword>
<dbReference type="RefSeq" id="WP_051548710.1">
    <property type="nucleotide sequence ID" value="NZ_FONH01000005.1"/>
</dbReference>
<dbReference type="GO" id="GO:0022857">
    <property type="term" value="F:transmembrane transporter activity"/>
    <property type="evidence" value="ECO:0007669"/>
    <property type="project" value="InterPro"/>
</dbReference>
<accession>A0A1I2EMR5</accession>
<organism evidence="7 8">
    <name type="scientific">Dyella marensis</name>
    <dbReference type="NCBI Taxonomy" id="500610"/>
    <lineage>
        <taxon>Bacteria</taxon>
        <taxon>Pseudomonadati</taxon>
        <taxon>Pseudomonadota</taxon>
        <taxon>Gammaproteobacteria</taxon>
        <taxon>Lysobacterales</taxon>
        <taxon>Rhodanobacteraceae</taxon>
        <taxon>Dyella</taxon>
    </lineage>
</organism>